<dbReference type="OMA" id="YKQRYKK"/>
<dbReference type="Gramene" id="Kaladp0033s0283.4.v1.1">
    <property type="protein sequence ID" value="Kaladp0033s0283.4.v1.1.CDS.1"/>
    <property type="gene ID" value="Kaladp0033s0283.v1.1"/>
</dbReference>
<accession>A0A7N0TEB9</accession>
<feature type="domain" description="HTH OST-type" evidence="2">
    <location>
        <begin position="423"/>
        <end position="497"/>
    </location>
</feature>
<dbReference type="CDD" id="cd10910">
    <property type="entry name" value="PIN_limkain_b1_N_like"/>
    <property type="match status" value="1"/>
</dbReference>
<dbReference type="Proteomes" id="UP000594263">
    <property type="component" value="Unplaced"/>
</dbReference>
<dbReference type="GO" id="GO:0005777">
    <property type="term" value="C:peroxisome"/>
    <property type="evidence" value="ECO:0007669"/>
    <property type="project" value="InterPro"/>
</dbReference>
<dbReference type="Gramene" id="Kaladp0033s0283.1.v1.1">
    <property type="protein sequence ID" value="Kaladp0033s0283.1.v1.1.CDS.1"/>
    <property type="gene ID" value="Kaladp0033s0283.v1.1"/>
</dbReference>
<dbReference type="Pfam" id="PF12872">
    <property type="entry name" value="OST-HTH"/>
    <property type="match status" value="2"/>
</dbReference>
<dbReference type="CDD" id="cd08824">
    <property type="entry name" value="LOTUS"/>
    <property type="match status" value="2"/>
</dbReference>
<dbReference type="Gene3D" id="3.30.420.610">
    <property type="entry name" value="LOTUS domain-like"/>
    <property type="match status" value="2"/>
</dbReference>
<dbReference type="GO" id="GO:0004540">
    <property type="term" value="F:RNA nuclease activity"/>
    <property type="evidence" value="ECO:0007669"/>
    <property type="project" value="InterPro"/>
</dbReference>
<dbReference type="EnsemblPlants" id="Kaladp0033s0283.4.v1.1">
    <property type="protein sequence ID" value="Kaladp0033s0283.4.v1.1.CDS.1"/>
    <property type="gene ID" value="Kaladp0033s0283.v1.1"/>
</dbReference>
<keyword evidence="4" id="KW-1185">Reference proteome</keyword>
<evidence type="ECO:0000259" key="2">
    <source>
        <dbReference type="PROSITE" id="PS51644"/>
    </source>
</evidence>
<evidence type="ECO:0000256" key="1">
    <source>
        <dbReference type="SAM" id="MobiDB-lite"/>
    </source>
</evidence>
<sequence>MMSSNMRPPFMLPSCFAPPQGSVAILWDMENCPVPSDVRPEDVAGNIRMALRVHPVITGVITVFSAYGDFNGFPKRLREGCQRTGVKLIDVPNGRKDAADKAILIDMFLFALDNPPPSTIMLISGDVDFAPALHVLGQRGYTIILVIPSNVGVSSALCNAGRFVWDWQSVVRGEGFLPPPRPFYPPPRVGPPEFAGYLIGCRVSDNQDSQADEESIVYQGTSPGYYTTRGSSTVPQPLVECNNSNPDPSASHSFPATFRTLCVPSGLNNAAAGAVSNPDGNESDSFVRPGDLNGLKGQLVKLLEQSGGWVPLTRVPSDYQKLFGRPLYVSEYGVFKLINLFKKMTDIIAVDGKGNKKYVYLQNMKPCSSSPHIPSENDSKLNFAQGEGTDATTCIGSSDEFSDEERKQNDTPNPQMNHQILELLEQFKFDLQEILVSYSCRIFLNSFEAIYQQRYKKVLDYSKFGVGSLKELLDMVRDIVVLYEEPVSKRQFLAAVGC</sequence>
<proteinExistence type="predicted"/>
<dbReference type="InterPro" id="IPR021139">
    <property type="entry name" value="NYN"/>
</dbReference>
<organism evidence="3 4">
    <name type="scientific">Kalanchoe fedtschenkoi</name>
    <name type="common">Lavender scallops</name>
    <name type="synonym">South American air plant</name>
    <dbReference type="NCBI Taxonomy" id="63787"/>
    <lineage>
        <taxon>Eukaryota</taxon>
        <taxon>Viridiplantae</taxon>
        <taxon>Streptophyta</taxon>
        <taxon>Embryophyta</taxon>
        <taxon>Tracheophyta</taxon>
        <taxon>Spermatophyta</taxon>
        <taxon>Magnoliopsida</taxon>
        <taxon>eudicotyledons</taxon>
        <taxon>Gunneridae</taxon>
        <taxon>Pentapetalae</taxon>
        <taxon>Saxifragales</taxon>
        <taxon>Crassulaceae</taxon>
        <taxon>Kalanchoe</taxon>
    </lineage>
</organism>
<dbReference type="GO" id="GO:0010468">
    <property type="term" value="P:regulation of gene expression"/>
    <property type="evidence" value="ECO:0007669"/>
    <property type="project" value="InterPro"/>
</dbReference>
<dbReference type="Gene3D" id="3.40.50.1010">
    <property type="entry name" value="5'-nuclease"/>
    <property type="match status" value="1"/>
</dbReference>
<dbReference type="AlphaFoldDB" id="A0A7N0TEB9"/>
<dbReference type="InterPro" id="IPR024768">
    <property type="entry name" value="Marf1"/>
</dbReference>
<evidence type="ECO:0000313" key="4">
    <source>
        <dbReference type="Proteomes" id="UP000594263"/>
    </source>
</evidence>
<dbReference type="PANTHER" id="PTHR14379">
    <property type="entry name" value="LIMKAIN B LKAP"/>
    <property type="match status" value="1"/>
</dbReference>
<dbReference type="PROSITE" id="PS51644">
    <property type="entry name" value="HTH_OST"/>
    <property type="match status" value="2"/>
</dbReference>
<feature type="domain" description="HTH OST-type" evidence="2">
    <location>
        <begin position="291"/>
        <end position="363"/>
    </location>
</feature>
<evidence type="ECO:0000313" key="3">
    <source>
        <dbReference type="EnsemblPlants" id="Kaladp0033s0283.4.v1.1.CDS.1"/>
    </source>
</evidence>
<dbReference type="PANTHER" id="PTHR14379:SF82">
    <property type="entry name" value="OS08G0230500 PROTEIN"/>
    <property type="match status" value="1"/>
</dbReference>
<dbReference type="InterPro" id="IPR041966">
    <property type="entry name" value="LOTUS-like"/>
</dbReference>
<feature type="region of interest" description="Disordered" evidence="1">
    <location>
        <begin position="394"/>
        <end position="415"/>
    </location>
</feature>
<dbReference type="Pfam" id="PF01936">
    <property type="entry name" value="NYN"/>
    <property type="match status" value="1"/>
</dbReference>
<protein>
    <recommendedName>
        <fullName evidence="2">HTH OST-type domain-containing protein</fullName>
    </recommendedName>
</protein>
<name>A0A7N0TEB9_KALFE</name>
<dbReference type="InterPro" id="IPR025605">
    <property type="entry name" value="OST-HTH/LOTUS_dom"/>
</dbReference>
<reference evidence="3" key="1">
    <citation type="submission" date="2021-01" db="UniProtKB">
        <authorList>
            <consortium name="EnsemblPlants"/>
        </authorList>
    </citation>
    <scope>IDENTIFICATION</scope>
</reference>
<dbReference type="EnsemblPlants" id="Kaladp0033s0283.1.v1.1">
    <property type="protein sequence ID" value="Kaladp0033s0283.1.v1.1.CDS.1"/>
    <property type="gene ID" value="Kaladp0033s0283.v1.1"/>
</dbReference>